<dbReference type="GO" id="GO:0004333">
    <property type="term" value="F:fumarate hydratase activity"/>
    <property type="evidence" value="ECO:0007669"/>
    <property type="project" value="UniProtKB-EC"/>
</dbReference>
<dbReference type="InterPro" id="IPR018951">
    <property type="entry name" value="Fumarase_C_C"/>
</dbReference>
<dbReference type="Pfam" id="PF00206">
    <property type="entry name" value="Lyase_1"/>
    <property type="match status" value="1"/>
</dbReference>
<evidence type="ECO:0000259" key="6">
    <source>
        <dbReference type="Pfam" id="PF10415"/>
    </source>
</evidence>
<gene>
    <name evidence="7" type="ORF">IV203_018640</name>
</gene>
<dbReference type="GO" id="GO:0006099">
    <property type="term" value="P:tricarboxylic acid cycle"/>
    <property type="evidence" value="ECO:0007669"/>
    <property type="project" value="InterPro"/>
</dbReference>
<feature type="domain" description="Fumarase C C-terminal" evidence="6">
    <location>
        <begin position="436"/>
        <end position="489"/>
    </location>
</feature>
<evidence type="ECO:0000256" key="3">
    <source>
        <dbReference type="ARBA" id="ARBA00023239"/>
    </source>
</evidence>
<evidence type="ECO:0000256" key="4">
    <source>
        <dbReference type="SAM" id="MobiDB-lite"/>
    </source>
</evidence>
<evidence type="ECO:0000259" key="5">
    <source>
        <dbReference type="Pfam" id="PF00206"/>
    </source>
</evidence>
<feature type="domain" description="Fumarate lyase N-terminal" evidence="5">
    <location>
        <begin position="41"/>
        <end position="370"/>
    </location>
</feature>
<evidence type="ECO:0000313" key="8">
    <source>
        <dbReference type="Proteomes" id="UP000693970"/>
    </source>
</evidence>
<dbReference type="EC" id="4.2.1.2" evidence="2"/>
<name>A0A9K3M225_9STRA</name>
<feature type="compositionally biased region" description="Pro residues" evidence="4">
    <location>
        <begin position="15"/>
        <end position="25"/>
    </location>
</feature>
<dbReference type="FunFam" id="1.10.40.30:FF:000002">
    <property type="entry name" value="Fumarate hydratase class II"/>
    <property type="match status" value="1"/>
</dbReference>
<dbReference type="InterPro" id="IPR022761">
    <property type="entry name" value="Fumarate_lyase_N"/>
</dbReference>
<organism evidence="7 8">
    <name type="scientific">Nitzschia inconspicua</name>
    <dbReference type="NCBI Taxonomy" id="303405"/>
    <lineage>
        <taxon>Eukaryota</taxon>
        <taxon>Sar</taxon>
        <taxon>Stramenopiles</taxon>
        <taxon>Ochrophyta</taxon>
        <taxon>Bacillariophyta</taxon>
        <taxon>Bacillariophyceae</taxon>
        <taxon>Bacillariophycidae</taxon>
        <taxon>Bacillariales</taxon>
        <taxon>Bacillariaceae</taxon>
        <taxon>Nitzschia</taxon>
    </lineage>
</organism>
<feature type="region of interest" description="Disordered" evidence="4">
    <location>
        <begin position="1"/>
        <end position="25"/>
    </location>
</feature>
<accession>A0A9K3M225</accession>
<dbReference type="Proteomes" id="UP000693970">
    <property type="component" value="Unassembled WGS sequence"/>
</dbReference>
<protein>
    <recommendedName>
        <fullName evidence="2">fumarate hydratase</fullName>
        <ecNumber evidence="2">4.2.1.2</ecNumber>
    </recommendedName>
</protein>
<proteinExistence type="inferred from homology"/>
<dbReference type="CDD" id="cd01357">
    <property type="entry name" value="Aspartase"/>
    <property type="match status" value="1"/>
</dbReference>
<sequence length="565" mass="61822">MPPLPDDNQNDIMDDPPPPPPPPLPPKIEYRMEHDLIGDEQVPKDAYYGIQTQRAMRNFDITGVPISHFPQFIRALAMVKKAAALANNELGYLKDVKKDAIVQACDEIIVDEAFLDEFPVDLIQGGAGTSTNMNANEVIANRGLEIMGKEKGEYEFLHPNNDVNQSQSTNDVYPTAARLAMCFSDDPLIDAVKYLVGALNDKAEEFKDVLKLGRTQLQDAVPMTLGQEFKGWSENLEKDLVRMEELAKLFHTINMGGTAIGTSINTDPQYTATVTRKLSEVSGIPLSAAPNMIDASSDMGDFLIFSGMLRRLAVKLSKIANDLRLLSSGPRGGLNDINLPAVQPGSSIMPGKVNPVIPEAVNQTAFQVIGNDMAITLAAEAGQLQLNYAEPLIIYNMLSNLRMLTKACYMLTDRCIVQITANKEHTEAMVYNSIGIVTAFNPHIGYEKSTAAAKKALMTGGNVVDIIREEGYLSEEKINEIMDVNNLTGPSKLLKGDKPSMVDMNRTLTHTRVTSVDASFFNNVILQEDGSAPPMTPASHRRIRSFLPQGLNPSMSSVPSSLQLK</sequence>
<dbReference type="EMBL" id="JAGRRH010000003">
    <property type="protein sequence ID" value="KAG7372497.1"/>
    <property type="molecule type" value="Genomic_DNA"/>
</dbReference>
<comment type="caution">
    <text evidence="7">The sequence shown here is derived from an EMBL/GenBank/DDBJ whole genome shotgun (WGS) entry which is preliminary data.</text>
</comment>
<dbReference type="PANTHER" id="PTHR42696:SF2">
    <property type="entry name" value="ASPARTATE AMMONIA-LYASE"/>
    <property type="match status" value="1"/>
</dbReference>
<reference evidence="7" key="1">
    <citation type="journal article" date="2021" name="Sci. Rep.">
        <title>Diploid genomic architecture of Nitzschia inconspicua, an elite biomass production diatom.</title>
        <authorList>
            <person name="Oliver A."/>
            <person name="Podell S."/>
            <person name="Pinowska A."/>
            <person name="Traller J.C."/>
            <person name="Smith S.R."/>
            <person name="McClure R."/>
            <person name="Beliaev A."/>
            <person name="Bohutskyi P."/>
            <person name="Hill E.A."/>
            <person name="Rabines A."/>
            <person name="Zheng H."/>
            <person name="Allen L.Z."/>
            <person name="Kuo A."/>
            <person name="Grigoriev I.V."/>
            <person name="Allen A.E."/>
            <person name="Hazlebeck D."/>
            <person name="Allen E.E."/>
        </authorList>
    </citation>
    <scope>NUCLEOTIDE SEQUENCE</scope>
    <source>
        <strain evidence="7">Hildebrandi</strain>
    </source>
</reference>
<comment type="similarity">
    <text evidence="1">Belongs to the class-II fumarase/aspartase family. Fumarase subfamily.</text>
</comment>
<evidence type="ECO:0000313" key="7">
    <source>
        <dbReference type="EMBL" id="KAG7372497.1"/>
    </source>
</evidence>
<dbReference type="FunFam" id="1.10.275.10:FF:000001">
    <property type="entry name" value="Fumarate hydratase, mitochondrial"/>
    <property type="match status" value="1"/>
</dbReference>
<dbReference type="GO" id="GO:0005829">
    <property type="term" value="C:cytosol"/>
    <property type="evidence" value="ECO:0007669"/>
    <property type="project" value="TreeGrafter"/>
</dbReference>
<dbReference type="InterPro" id="IPR051546">
    <property type="entry name" value="Aspartate_Ammonia-Lyase"/>
</dbReference>
<keyword evidence="8" id="KW-1185">Reference proteome</keyword>
<dbReference type="PROSITE" id="PS00163">
    <property type="entry name" value="FUMARATE_LYASES"/>
    <property type="match status" value="1"/>
</dbReference>
<dbReference type="FunFam" id="1.20.200.10:FF:000001">
    <property type="entry name" value="Fumarate hydratase, mitochondrial"/>
    <property type="match status" value="1"/>
</dbReference>
<dbReference type="AlphaFoldDB" id="A0A9K3M225"/>
<evidence type="ECO:0000256" key="1">
    <source>
        <dbReference type="ARBA" id="ARBA00009084"/>
    </source>
</evidence>
<dbReference type="NCBIfam" id="NF008909">
    <property type="entry name" value="PRK12273.1"/>
    <property type="match status" value="1"/>
</dbReference>
<dbReference type="OrthoDB" id="1738025at2759"/>
<dbReference type="InterPro" id="IPR020557">
    <property type="entry name" value="Fumarate_lyase_CS"/>
</dbReference>
<keyword evidence="3" id="KW-0456">Lyase</keyword>
<dbReference type="GO" id="GO:0008797">
    <property type="term" value="F:aspartate ammonia-lyase activity"/>
    <property type="evidence" value="ECO:0007669"/>
    <property type="project" value="TreeGrafter"/>
</dbReference>
<dbReference type="GO" id="GO:0006531">
    <property type="term" value="P:aspartate metabolic process"/>
    <property type="evidence" value="ECO:0007669"/>
    <property type="project" value="TreeGrafter"/>
</dbReference>
<evidence type="ECO:0000256" key="2">
    <source>
        <dbReference type="ARBA" id="ARBA00012921"/>
    </source>
</evidence>
<dbReference type="Pfam" id="PF10415">
    <property type="entry name" value="FumaraseC_C"/>
    <property type="match status" value="1"/>
</dbReference>
<reference evidence="7" key="2">
    <citation type="submission" date="2021-04" db="EMBL/GenBank/DDBJ databases">
        <authorList>
            <person name="Podell S."/>
        </authorList>
    </citation>
    <scope>NUCLEOTIDE SEQUENCE</scope>
    <source>
        <strain evidence="7">Hildebrandi</strain>
    </source>
</reference>
<dbReference type="PANTHER" id="PTHR42696">
    <property type="entry name" value="ASPARTATE AMMONIA-LYASE"/>
    <property type="match status" value="1"/>
</dbReference>